<dbReference type="SUPFAM" id="SSF56925">
    <property type="entry name" value="OMPA-like"/>
    <property type="match status" value="1"/>
</dbReference>
<dbReference type="Proteomes" id="UP001207408">
    <property type="component" value="Unassembled WGS sequence"/>
</dbReference>
<evidence type="ECO:0000313" key="3">
    <source>
        <dbReference type="Proteomes" id="UP001207408"/>
    </source>
</evidence>
<dbReference type="AlphaFoldDB" id="A0AAE3SK77"/>
<gene>
    <name evidence="2" type="ORF">OM074_12820</name>
</gene>
<protein>
    <submittedName>
        <fullName evidence="2">Porin family protein</fullName>
    </submittedName>
</protein>
<evidence type="ECO:0000259" key="1">
    <source>
        <dbReference type="Pfam" id="PF19573"/>
    </source>
</evidence>
<comment type="caution">
    <text evidence="2">The sequence shown here is derived from an EMBL/GenBank/DDBJ whole genome shotgun (WGS) entry which is preliminary data.</text>
</comment>
<dbReference type="InterPro" id="IPR045743">
    <property type="entry name" value="DUF6089"/>
</dbReference>
<name>A0AAE3SK77_9BACT</name>
<dbReference type="EMBL" id="JAPDPI010000025">
    <property type="protein sequence ID" value="MCW3806510.1"/>
    <property type="molecule type" value="Genomic_DNA"/>
</dbReference>
<feature type="domain" description="DUF6089" evidence="1">
    <location>
        <begin position="33"/>
        <end position="254"/>
    </location>
</feature>
<proteinExistence type="predicted"/>
<reference evidence="2" key="1">
    <citation type="submission" date="2022-10" db="EMBL/GenBank/DDBJ databases">
        <authorList>
            <person name="Yu W.X."/>
        </authorList>
    </citation>
    <scope>NUCLEOTIDE SEQUENCE</scope>
    <source>
        <strain evidence="2">D04</strain>
    </source>
</reference>
<dbReference type="InterPro" id="IPR011250">
    <property type="entry name" value="OMP/PagP_B-barrel"/>
</dbReference>
<organism evidence="2 3">
    <name type="scientific">Plebeiibacterium marinum</name>
    <dbReference type="NCBI Taxonomy" id="2992111"/>
    <lineage>
        <taxon>Bacteria</taxon>
        <taxon>Pseudomonadati</taxon>
        <taxon>Bacteroidota</taxon>
        <taxon>Bacteroidia</taxon>
        <taxon>Marinilabiliales</taxon>
        <taxon>Marinilabiliaceae</taxon>
        <taxon>Plebeiibacterium</taxon>
    </lineage>
</organism>
<evidence type="ECO:0000313" key="2">
    <source>
        <dbReference type="EMBL" id="MCW3806510.1"/>
    </source>
</evidence>
<keyword evidence="3" id="KW-1185">Reference proteome</keyword>
<dbReference type="Gene3D" id="2.40.160.20">
    <property type="match status" value="1"/>
</dbReference>
<accession>A0AAE3SK77</accession>
<sequence>MAASNKNVPKVPKEMKLRKLSVGYYFNTIKSKMLILLFMMAFGIAKSQDRIELGVMAGASYYIGDLNPQKQFYKPGFSYGGIARYVLTDRFALKGTASMVRIKGSYPDNDVLFPEGEQTYSFNRAMGDAALQMEFNFTSYDHPFIGTTNFTPFISFGLGTTIYKRFSTDIENNSEQTVFILSLPIGVGFKYKVNKWVRVGAEWSFRKTFVDDLDYVGNNLPVNPDDPYGFYQETTLHNNDWYSFAGVSITVSMFRRKTECNSGY</sequence>
<dbReference type="Pfam" id="PF19573">
    <property type="entry name" value="DUF6089"/>
    <property type="match status" value="1"/>
</dbReference>